<proteinExistence type="predicted"/>
<dbReference type="EMBL" id="CM042058">
    <property type="protein sequence ID" value="KAI3685429.1"/>
    <property type="molecule type" value="Genomic_DNA"/>
</dbReference>
<name>A0ACB8YJD8_ARCLA</name>
<dbReference type="Proteomes" id="UP001055879">
    <property type="component" value="Linkage Group LG12"/>
</dbReference>
<organism evidence="1 2">
    <name type="scientific">Arctium lappa</name>
    <name type="common">Greater burdock</name>
    <name type="synonym">Lappa major</name>
    <dbReference type="NCBI Taxonomy" id="4217"/>
    <lineage>
        <taxon>Eukaryota</taxon>
        <taxon>Viridiplantae</taxon>
        <taxon>Streptophyta</taxon>
        <taxon>Embryophyta</taxon>
        <taxon>Tracheophyta</taxon>
        <taxon>Spermatophyta</taxon>
        <taxon>Magnoliopsida</taxon>
        <taxon>eudicotyledons</taxon>
        <taxon>Gunneridae</taxon>
        <taxon>Pentapetalae</taxon>
        <taxon>asterids</taxon>
        <taxon>campanulids</taxon>
        <taxon>Asterales</taxon>
        <taxon>Asteraceae</taxon>
        <taxon>Carduoideae</taxon>
        <taxon>Cardueae</taxon>
        <taxon>Arctiinae</taxon>
        <taxon>Arctium</taxon>
    </lineage>
</organism>
<gene>
    <name evidence="1" type="ORF">L6452_34671</name>
</gene>
<reference evidence="2" key="1">
    <citation type="journal article" date="2022" name="Mol. Ecol. Resour.">
        <title>The genomes of chicory, endive, great burdock and yacon provide insights into Asteraceae palaeo-polyploidization history and plant inulin production.</title>
        <authorList>
            <person name="Fan W."/>
            <person name="Wang S."/>
            <person name="Wang H."/>
            <person name="Wang A."/>
            <person name="Jiang F."/>
            <person name="Liu H."/>
            <person name="Zhao H."/>
            <person name="Xu D."/>
            <person name="Zhang Y."/>
        </authorList>
    </citation>
    <scope>NUCLEOTIDE SEQUENCE [LARGE SCALE GENOMIC DNA]</scope>
    <source>
        <strain evidence="2">cv. Niubang</strain>
    </source>
</reference>
<protein>
    <submittedName>
        <fullName evidence="1">Uncharacterized protein</fullName>
    </submittedName>
</protein>
<accession>A0ACB8YJD8</accession>
<reference evidence="1 2" key="2">
    <citation type="journal article" date="2022" name="Mol. Ecol. Resour.">
        <title>The genomes of chicory, endive, great burdock and yacon provide insights into Asteraceae paleo-polyploidization history and plant inulin production.</title>
        <authorList>
            <person name="Fan W."/>
            <person name="Wang S."/>
            <person name="Wang H."/>
            <person name="Wang A."/>
            <person name="Jiang F."/>
            <person name="Liu H."/>
            <person name="Zhao H."/>
            <person name="Xu D."/>
            <person name="Zhang Y."/>
        </authorList>
    </citation>
    <scope>NUCLEOTIDE SEQUENCE [LARGE SCALE GENOMIC DNA]</scope>
    <source>
        <strain evidence="2">cv. Niubang</strain>
    </source>
</reference>
<keyword evidence="2" id="KW-1185">Reference proteome</keyword>
<evidence type="ECO:0000313" key="2">
    <source>
        <dbReference type="Proteomes" id="UP001055879"/>
    </source>
</evidence>
<sequence>MIIARISLHHSAVQKEIMASTSTQFATSRRMGIYDPLHHISMWDDTFGCDVSPNMGPSTISQVDTRLAKTEYTSQESIGPSSDNQAAKNMSDKLQRRLAQNREAARKSRLRKKAYVQQLETGRLKLAQLEQELERARQQRVYGGLFNTSNGLLSGNVNSGIAAFEMGYEMWVAEQQKKDSELKDMLQTHVSELELRIFVDSSLNHYYELFQMKANAAKSDVFYLMHGLWRTPVERFFQWLGGPRPSELLYVLMPQLEPLTNAQIVSVSTLRHSCKQAEDALTLGMEKLQQTLAQGITIDITGAGSYNVQMTCAMERLEGIENFLNQADHLRQQVLQQMSRILTTHQAARGLIALGEYFQRLRALNSLWSARFREPTR</sequence>
<comment type="caution">
    <text evidence="1">The sequence shown here is derived from an EMBL/GenBank/DDBJ whole genome shotgun (WGS) entry which is preliminary data.</text>
</comment>
<evidence type="ECO:0000313" key="1">
    <source>
        <dbReference type="EMBL" id="KAI3685429.1"/>
    </source>
</evidence>